<feature type="compositionally biased region" description="Basic and acidic residues" evidence="1">
    <location>
        <begin position="48"/>
        <end position="64"/>
    </location>
</feature>
<sequence>MYNTVKKYETRGHGGERKWWKGELFSLTRLYKGRRAREVMHAGSRNGSTEHRSRSTRGARELEA</sequence>
<reference evidence="2" key="1">
    <citation type="submission" date="2017-07" db="EMBL/GenBank/DDBJ databases">
        <title>Taro Niue Genome Assembly and Annotation.</title>
        <authorList>
            <person name="Atibalentja N."/>
            <person name="Keating K."/>
            <person name="Fields C.J."/>
        </authorList>
    </citation>
    <scope>NUCLEOTIDE SEQUENCE</scope>
    <source>
        <strain evidence="2">Niue_2</strain>
        <tissue evidence="2">Leaf</tissue>
    </source>
</reference>
<name>A0A843UXF7_COLES</name>
<evidence type="ECO:0000256" key="1">
    <source>
        <dbReference type="SAM" id="MobiDB-lite"/>
    </source>
</evidence>
<protein>
    <submittedName>
        <fullName evidence="2">Uncharacterized protein</fullName>
    </submittedName>
</protein>
<organism evidence="2 3">
    <name type="scientific">Colocasia esculenta</name>
    <name type="common">Wild taro</name>
    <name type="synonym">Arum esculentum</name>
    <dbReference type="NCBI Taxonomy" id="4460"/>
    <lineage>
        <taxon>Eukaryota</taxon>
        <taxon>Viridiplantae</taxon>
        <taxon>Streptophyta</taxon>
        <taxon>Embryophyta</taxon>
        <taxon>Tracheophyta</taxon>
        <taxon>Spermatophyta</taxon>
        <taxon>Magnoliopsida</taxon>
        <taxon>Liliopsida</taxon>
        <taxon>Araceae</taxon>
        <taxon>Aroideae</taxon>
        <taxon>Colocasieae</taxon>
        <taxon>Colocasia</taxon>
    </lineage>
</organism>
<feature type="region of interest" description="Disordered" evidence="1">
    <location>
        <begin position="38"/>
        <end position="64"/>
    </location>
</feature>
<dbReference type="EMBL" id="NMUH01000825">
    <property type="protein sequence ID" value="MQL85373.1"/>
    <property type="molecule type" value="Genomic_DNA"/>
</dbReference>
<evidence type="ECO:0000313" key="3">
    <source>
        <dbReference type="Proteomes" id="UP000652761"/>
    </source>
</evidence>
<keyword evidence="3" id="KW-1185">Reference proteome</keyword>
<evidence type="ECO:0000313" key="2">
    <source>
        <dbReference type="EMBL" id="MQL85373.1"/>
    </source>
</evidence>
<dbReference type="AlphaFoldDB" id="A0A843UXF7"/>
<comment type="caution">
    <text evidence="2">The sequence shown here is derived from an EMBL/GenBank/DDBJ whole genome shotgun (WGS) entry which is preliminary data.</text>
</comment>
<dbReference type="Proteomes" id="UP000652761">
    <property type="component" value="Unassembled WGS sequence"/>
</dbReference>
<proteinExistence type="predicted"/>
<accession>A0A843UXF7</accession>
<gene>
    <name evidence="2" type="ORF">Taro_017898</name>
</gene>